<gene>
    <name evidence="13" type="primary">graS</name>
    <name evidence="13" type="ORF">SCFA_450002</name>
</gene>
<feature type="domain" description="Histidine kinase" evidence="12">
    <location>
        <begin position="132"/>
        <end position="339"/>
    </location>
</feature>
<dbReference type="SMART" id="SM00387">
    <property type="entry name" value="HATPase_c"/>
    <property type="match status" value="1"/>
</dbReference>
<feature type="transmembrane region" description="Helical" evidence="11">
    <location>
        <begin position="12"/>
        <end position="35"/>
    </location>
</feature>
<dbReference type="GO" id="GO:0005886">
    <property type="term" value="C:plasma membrane"/>
    <property type="evidence" value="ECO:0007669"/>
    <property type="project" value="UniProtKB-SubCell"/>
</dbReference>
<sequence>MRTMAYIKGQWEWIACQAGIIILVNVVLLTSTPLAKTLGEIFYLDLLVLCVAAAGFFLHLRRVGKAYGKVRQTMAASRDPGWLFKELSETGEDSVPGISLMHELLAYERKNFSLKESDYRQRMNDLKDYLTQTVHDLKVNLSVCELAVNRLENEMEIANKLLYQIEQMKFRINQALFITRANHYSEDVVSGNVDLEKVVKEAIAANAEFFIQKGISIQNDLRPYRFISDKKWVHYIIVQILNNSSKYTEQNGEITIFSREDERAYHLHLRDNGIGIPQEEIDRVFDKGFTGTNGRNSTKSTGMGMYYAKKMADTLGIGLRVHSKRGEYTEFVLSFYKLSGYMQRQQLM</sequence>
<feature type="transmembrane region" description="Helical" evidence="11">
    <location>
        <begin position="41"/>
        <end position="60"/>
    </location>
</feature>
<evidence type="ECO:0000256" key="4">
    <source>
        <dbReference type="ARBA" id="ARBA00022475"/>
    </source>
</evidence>
<evidence type="ECO:0000256" key="7">
    <source>
        <dbReference type="ARBA" id="ARBA00022777"/>
    </source>
</evidence>
<evidence type="ECO:0000256" key="8">
    <source>
        <dbReference type="ARBA" id="ARBA00022989"/>
    </source>
</evidence>
<keyword evidence="6 11" id="KW-0812">Transmembrane</keyword>
<evidence type="ECO:0000313" key="13">
    <source>
        <dbReference type="EMBL" id="VFU18421.1"/>
    </source>
</evidence>
<feature type="coiled-coil region" evidence="10">
    <location>
        <begin position="134"/>
        <end position="168"/>
    </location>
</feature>
<keyword evidence="4" id="KW-1003">Cell membrane</keyword>
<evidence type="ECO:0000256" key="5">
    <source>
        <dbReference type="ARBA" id="ARBA00022679"/>
    </source>
</evidence>
<keyword evidence="5 13" id="KW-0808">Transferase</keyword>
<evidence type="ECO:0000256" key="2">
    <source>
        <dbReference type="ARBA" id="ARBA00004651"/>
    </source>
</evidence>
<evidence type="ECO:0000256" key="11">
    <source>
        <dbReference type="SAM" id="Phobius"/>
    </source>
</evidence>
<dbReference type="InterPro" id="IPR050351">
    <property type="entry name" value="BphY/WalK/GraS-like"/>
</dbReference>
<evidence type="ECO:0000256" key="3">
    <source>
        <dbReference type="ARBA" id="ARBA00012438"/>
    </source>
</evidence>
<comment type="catalytic activity">
    <reaction evidence="1">
        <text>ATP + protein L-histidine = ADP + protein N-phospho-L-histidine.</text>
        <dbReference type="EC" id="2.7.13.3"/>
    </reaction>
</comment>
<dbReference type="SUPFAM" id="SSF55874">
    <property type="entry name" value="ATPase domain of HSP90 chaperone/DNA topoisomerase II/histidine kinase"/>
    <property type="match status" value="1"/>
</dbReference>
<dbReference type="GO" id="GO:0016036">
    <property type="term" value="P:cellular response to phosphate starvation"/>
    <property type="evidence" value="ECO:0007669"/>
    <property type="project" value="TreeGrafter"/>
</dbReference>
<evidence type="ECO:0000256" key="9">
    <source>
        <dbReference type="ARBA" id="ARBA00023136"/>
    </source>
</evidence>
<protein>
    <recommendedName>
        <fullName evidence="3">histidine kinase</fullName>
        <ecNumber evidence="3">2.7.13.3</ecNumber>
    </recommendedName>
</protein>
<dbReference type="Gene3D" id="3.30.565.10">
    <property type="entry name" value="Histidine kinase-like ATPase, C-terminal domain"/>
    <property type="match status" value="1"/>
</dbReference>
<dbReference type="Pfam" id="PF02518">
    <property type="entry name" value="HATPase_c"/>
    <property type="match status" value="1"/>
</dbReference>
<dbReference type="PANTHER" id="PTHR45453:SF2">
    <property type="entry name" value="HISTIDINE KINASE"/>
    <property type="match status" value="1"/>
</dbReference>
<dbReference type="PROSITE" id="PS50109">
    <property type="entry name" value="HIS_KIN"/>
    <property type="match status" value="1"/>
</dbReference>
<dbReference type="EMBL" id="CAADRN010000345">
    <property type="protein sequence ID" value="VFU18421.1"/>
    <property type="molecule type" value="Genomic_DNA"/>
</dbReference>
<dbReference type="AlphaFoldDB" id="A0A485M8D8"/>
<accession>A0A485M8D8</accession>
<dbReference type="PANTHER" id="PTHR45453">
    <property type="entry name" value="PHOSPHATE REGULON SENSOR PROTEIN PHOR"/>
    <property type="match status" value="1"/>
</dbReference>
<organism evidence="13">
    <name type="scientific">anaerobic digester metagenome</name>
    <dbReference type="NCBI Taxonomy" id="1263854"/>
    <lineage>
        <taxon>unclassified sequences</taxon>
        <taxon>metagenomes</taxon>
        <taxon>ecological metagenomes</taxon>
    </lineage>
</organism>
<evidence type="ECO:0000256" key="10">
    <source>
        <dbReference type="SAM" id="Coils"/>
    </source>
</evidence>
<proteinExistence type="predicted"/>
<keyword evidence="8 11" id="KW-1133">Transmembrane helix</keyword>
<dbReference type="InterPro" id="IPR005467">
    <property type="entry name" value="His_kinase_dom"/>
</dbReference>
<evidence type="ECO:0000259" key="12">
    <source>
        <dbReference type="PROSITE" id="PS50109"/>
    </source>
</evidence>
<evidence type="ECO:0000256" key="1">
    <source>
        <dbReference type="ARBA" id="ARBA00000085"/>
    </source>
</evidence>
<evidence type="ECO:0000256" key="6">
    <source>
        <dbReference type="ARBA" id="ARBA00022692"/>
    </source>
</evidence>
<comment type="subcellular location">
    <subcellularLocation>
        <location evidence="2">Cell membrane</location>
        <topology evidence="2">Multi-pass membrane protein</topology>
    </subcellularLocation>
</comment>
<keyword evidence="10" id="KW-0175">Coiled coil</keyword>
<dbReference type="EC" id="2.7.13.3" evidence="3"/>
<dbReference type="GO" id="GO:0000155">
    <property type="term" value="F:phosphorelay sensor kinase activity"/>
    <property type="evidence" value="ECO:0007669"/>
    <property type="project" value="TreeGrafter"/>
</dbReference>
<reference evidence="13" key="1">
    <citation type="submission" date="2019-03" db="EMBL/GenBank/DDBJ databases">
        <authorList>
            <person name="Hao L."/>
        </authorList>
    </citation>
    <scope>NUCLEOTIDE SEQUENCE</scope>
</reference>
<name>A0A485M8D8_9ZZZZ</name>
<dbReference type="GO" id="GO:0004721">
    <property type="term" value="F:phosphoprotein phosphatase activity"/>
    <property type="evidence" value="ECO:0007669"/>
    <property type="project" value="TreeGrafter"/>
</dbReference>
<keyword evidence="9 11" id="KW-0472">Membrane</keyword>
<dbReference type="InterPro" id="IPR003594">
    <property type="entry name" value="HATPase_dom"/>
</dbReference>
<dbReference type="InterPro" id="IPR036890">
    <property type="entry name" value="HATPase_C_sf"/>
</dbReference>
<keyword evidence="7 13" id="KW-0418">Kinase</keyword>